<dbReference type="InterPro" id="IPR002586">
    <property type="entry name" value="CobQ/CobB/MinD/ParA_Nub-bd_dom"/>
</dbReference>
<dbReference type="RefSeq" id="WP_014270007.1">
    <property type="nucleotide sequence ID" value="NC_016633.1"/>
</dbReference>
<dbReference type="KEGG" id="sgp:SpiGrapes_1345"/>
<name>G8QTY2_SPHPG</name>
<evidence type="ECO:0000313" key="6">
    <source>
        <dbReference type="Proteomes" id="UP000005632"/>
    </source>
</evidence>
<reference evidence="5 6" key="1">
    <citation type="submission" date="2011-11" db="EMBL/GenBank/DDBJ databases">
        <title>Complete sequence of Spirochaeta sp. grapes.</title>
        <authorList>
            <consortium name="US DOE Joint Genome Institute"/>
            <person name="Lucas S."/>
            <person name="Han J."/>
            <person name="Lapidus A."/>
            <person name="Cheng J.-F."/>
            <person name="Goodwin L."/>
            <person name="Pitluck S."/>
            <person name="Peters L."/>
            <person name="Ovchinnikova G."/>
            <person name="Munk A.C."/>
            <person name="Detter J.C."/>
            <person name="Han C."/>
            <person name="Tapia R."/>
            <person name="Land M."/>
            <person name="Hauser L."/>
            <person name="Kyrpides N."/>
            <person name="Ivanova N."/>
            <person name="Pagani I."/>
            <person name="Ritalahtilisa K."/>
            <person name="Loeffler F."/>
            <person name="Woyke T."/>
        </authorList>
    </citation>
    <scope>NUCLEOTIDE SEQUENCE [LARGE SCALE GENOMIC DNA]</scope>
    <source>
        <strain evidence="6">ATCC BAA-1885 / DSM 22778 / Grapes</strain>
    </source>
</reference>
<keyword evidence="2" id="KW-0408">Iron</keyword>
<dbReference type="InterPro" id="IPR017900">
    <property type="entry name" value="4Fe4S_Fe_S_CS"/>
</dbReference>
<dbReference type="Gene3D" id="3.30.70.20">
    <property type="match status" value="1"/>
</dbReference>
<evidence type="ECO:0000256" key="2">
    <source>
        <dbReference type="ARBA" id="ARBA00023004"/>
    </source>
</evidence>
<gene>
    <name evidence="5" type="ordered locus">SpiGrapes_1345</name>
</gene>
<feature type="domain" description="4Fe-4S ferredoxin-type" evidence="4">
    <location>
        <begin position="90"/>
        <end position="117"/>
    </location>
</feature>
<accession>G8QTY2</accession>
<dbReference type="AlphaFoldDB" id="G8QTY2"/>
<dbReference type="HOGENOM" id="CLU_067767_1_0_12"/>
<proteinExistence type="predicted"/>
<dbReference type="PANTHER" id="PTHR43534">
    <property type="entry name" value="MIND SUPERFAMILY P-LOOP ATPASE CONTAINING AN INSERTED FERREDOXIN DOMAIN"/>
    <property type="match status" value="1"/>
</dbReference>
<dbReference type="InterPro" id="IPR027417">
    <property type="entry name" value="P-loop_NTPase"/>
</dbReference>
<dbReference type="PANTHER" id="PTHR43534:SF1">
    <property type="entry name" value="4FE-4S CLUSTER CONTAINING PARA FAMILY ATPASE PROTEIN"/>
    <property type="match status" value="1"/>
</dbReference>
<keyword evidence="6" id="KW-1185">Reference proteome</keyword>
<dbReference type="GO" id="GO:0046872">
    <property type="term" value="F:metal ion binding"/>
    <property type="evidence" value="ECO:0007669"/>
    <property type="project" value="UniProtKB-KW"/>
</dbReference>
<protein>
    <submittedName>
        <fullName evidence="5">p-loop ATPase, MinD superfamily</fullName>
    </submittedName>
</protein>
<evidence type="ECO:0000313" key="5">
    <source>
        <dbReference type="EMBL" id="AEV29158.1"/>
    </source>
</evidence>
<dbReference type="STRING" id="158190.SpiGrapes_1345"/>
<dbReference type="GO" id="GO:0051536">
    <property type="term" value="F:iron-sulfur cluster binding"/>
    <property type="evidence" value="ECO:0007669"/>
    <property type="project" value="UniProtKB-KW"/>
</dbReference>
<dbReference type="Gene3D" id="3.40.50.300">
    <property type="entry name" value="P-loop containing nucleotide triphosphate hydrolases"/>
    <property type="match status" value="1"/>
</dbReference>
<dbReference type="CDD" id="cd03110">
    <property type="entry name" value="SIMIBI_bact_arch"/>
    <property type="match status" value="1"/>
</dbReference>
<evidence type="ECO:0000259" key="4">
    <source>
        <dbReference type="PROSITE" id="PS51379"/>
    </source>
</evidence>
<dbReference type="SUPFAM" id="SSF52540">
    <property type="entry name" value="P-loop containing nucleoside triphosphate hydrolases"/>
    <property type="match status" value="1"/>
</dbReference>
<feature type="domain" description="4Fe-4S ferredoxin-type" evidence="4">
    <location>
        <begin position="60"/>
        <end position="89"/>
    </location>
</feature>
<dbReference type="eggNOG" id="COG1149">
    <property type="taxonomic scope" value="Bacteria"/>
</dbReference>
<sequence>MKQLLLLSGKGGTGKTTLASAFISLLDAKAYADCDVDAPNLHLVNNHFTDLKTTDYFSLPKAVINPAACIQCGECIKHCRFDAITLDSTYTIDEYACEGCRVCFLVCPAKAISMQESKAGDLRLFTNERSVFSTATLKMGSGTTGKLVTKVKEQLKTNAPKTEVAIIDGSPGIGCPVIASLSGVDLVLIVAEPSVSGLSDMLRILQTAGQFQVKVAVCINKFDTNPQQSAQIEAFCWKQGIAYVGKIPFDKKAIEAINSGKSIVDIPCESGWAAKSVFERTMELLLRSQS</sequence>
<dbReference type="Pfam" id="PF00037">
    <property type="entry name" value="Fer4"/>
    <property type="match status" value="2"/>
</dbReference>
<dbReference type="PROSITE" id="PS00198">
    <property type="entry name" value="4FE4S_FER_1"/>
    <property type="match status" value="1"/>
</dbReference>
<keyword evidence="3" id="KW-0411">Iron-sulfur</keyword>
<dbReference type="PROSITE" id="PS51379">
    <property type="entry name" value="4FE4S_FER_2"/>
    <property type="match status" value="2"/>
</dbReference>
<dbReference type="OrthoDB" id="356549at2"/>
<keyword evidence="1" id="KW-0479">Metal-binding</keyword>
<organism evidence="5 6">
    <name type="scientific">Sphaerochaeta pleomorpha (strain ATCC BAA-1885 / DSM 22778 / Grapes)</name>
    <dbReference type="NCBI Taxonomy" id="158190"/>
    <lineage>
        <taxon>Bacteria</taxon>
        <taxon>Pseudomonadati</taxon>
        <taxon>Spirochaetota</taxon>
        <taxon>Spirochaetia</taxon>
        <taxon>Spirochaetales</taxon>
        <taxon>Sphaerochaetaceae</taxon>
        <taxon>Sphaerochaeta</taxon>
    </lineage>
</organism>
<dbReference type="EMBL" id="CP003155">
    <property type="protein sequence ID" value="AEV29158.1"/>
    <property type="molecule type" value="Genomic_DNA"/>
</dbReference>
<dbReference type="Proteomes" id="UP000005632">
    <property type="component" value="Chromosome"/>
</dbReference>
<evidence type="ECO:0000256" key="3">
    <source>
        <dbReference type="ARBA" id="ARBA00023014"/>
    </source>
</evidence>
<evidence type="ECO:0000256" key="1">
    <source>
        <dbReference type="ARBA" id="ARBA00022723"/>
    </source>
</evidence>
<dbReference type="InterPro" id="IPR017896">
    <property type="entry name" value="4Fe4S_Fe-S-bd"/>
</dbReference>
<dbReference type="Pfam" id="PF01656">
    <property type="entry name" value="CbiA"/>
    <property type="match status" value="1"/>
</dbReference>